<dbReference type="RefSeq" id="WP_307002282.1">
    <property type="nucleotide sequence ID" value="NZ_JAUTBK010000002.1"/>
</dbReference>
<evidence type="ECO:0000313" key="2">
    <source>
        <dbReference type="Proteomes" id="UP001233360"/>
    </source>
</evidence>
<keyword evidence="2" id="KW-1185">Reference proteome</keyword>
<organism evidence="1 2">
    <name type="scientific">Acinetobacter baylyi</name>
    <dbReference type="NCBI Taxonomy" id="202950"/>
    <lineage>
        <taxon>Bacteria</taxon>
        <taxon>Pseudomonadati</taxon>
        <taxon>Pseudomonadota</taxon>
        <taxon>Gammaproteobacteria</taxon>
        <taxon>Moraxellales</taxon>
        <taxon>Moraxellaceae</taxon>
        <taxon>Acinetobacter</taxon>
    </lineage>
</organism>
<sequence>MKYQSILCGVIITFLMVGCSTIPTKPVLSGDQSLAKDGSIKSQKGDFVVRVQKVDTSSEDYQNIAKYGLPLRITVANFSHAAINFSPENVLLLKNGKVAKQLTSYRLDEIRSSQQTRNTAWSLVNGALAMAVGVAGAVSGDTSLAQSTQQYTADSINLTTQTHAATQQNTEEKMNALGKQVDDSLLHPTVLKPKGCSHWYGLF</sequence>
<dbReference type="PROSITE" id="PS51257">
    <property type="entry name" value="PROKAR_LIPOPROTEIN"/>
    <property type="match status" value="1"/>
</dbReference>
<accession>A0ABU0UUF1</accession>
<name>A0ABU0UUF1_ACIBI</name>
<reference evidence="1 2" key="1">
    <citation type="submission" date="2023-07" db="EMBL/GenBank/DDBJ databases">
        <title>Functional and genomic diversity of the sorghum phyllosphere microbiome.</title>
        <authorList>
            <person name="Shade A."/>
        </authorList>
    </citation>
    <scope>NUCLEOTIDE SEQUENCE [LARGE SCALE GENOMIC DNA]</scope>
    <source>
        <strain evidence="1 2">SORGH_AS_0887</strain>
    </source>
</reference>
<comment type="caution">
    <text evidence="1">The sequence shown here is derived from an EMBL/GenBank/DDBJ whole genome shotgun (WGS) entry which is preliminary data.</text>
</comment>
<proteinExistence type="predicted"/>
<gene>
    <name evidence="1" type="ORF">QE380_000846</name>
</gene>
<evidence type="ECO:0000313" key="1">
    <source>
        <dbReference type="EMBL" id="MDQ1207923.1"/>
    </source>
</evidence>
<protein>
    <submittedName>
        <fullName evidence="1">Uncharacterized protein YcfL</fullName>
    </submittedName>
</protein>
<dbReference type="EMBL" id="JAUTBK010000002">
    <property type="protein sequence ID" value="MDQ1207923.1"/>
    <property type="molecule type" value="Genomic_DNA"/>
</dbReference>
<dbReference type="Proteomes" id="UP001233360">
    <property type="component" value="Unassembled WGS sequence"/>
</dbReference>